<feature type="chain" id="PRO_5038697253" description="Lipoprotein" evidence="1">
    <location>
        <begin position="22"/>
        <end position="151"/>
    </location>
</feature>
<proteinExistence type="predicted"/>
<gene>
    <name evidence="2" type="ORF">AC625_11885</name>
</gene>
<dbReference type="STRING" id="1679170.AC625_11885"/>
<sequence>MKRFSKLIIALFFTFSLTGCIGENYDFTPPTVSLSNPNDTQMEDLEEANINWRGENNKQLEKETKDILSLAKEQKQIYFSAGKQVDLLFDSEDFAVKELNVSVSQNDKKIDLELNDNRSFDFPKEKGKYVIEVNLHTDRGYAQYVGNVVIQ</sequence>
<evidence type="ECO:0000256" key="1">
    <source>
        <dbReference type="SAM" id="SignalP"/>
    </source>
</evidence>
<dbReference type="OrthoDB" id="2938139at2"/>
<dbReference type="PATRIC" id="fig|1679170.3.peg.2695"/>
<dbReference type="PROSITE" id="PS51257">
    <property type="entry name" value="PROKAR_LIPOPROTEIN"/>
    <property type="match status" value="1"/>
</dbReference>
<feature type="signal peptide" evidence="1">
    <location>
        <begin position="1"/>
        <end position="21"/>
    </location>
</feature>
<dbReference type="RefSeq" id="WP_049681460.1">
    <property type="nucleotide sequence ID" value="NZ_LFZW01000001.1"/>
</dbReference>
<dbReference type="AlphaFoldDB" id="A0A0K9GU21"/>
<comment type="caution">
    <text evidence="2">The sequence shown here is derived from an EMBL/GenBank/DDBJ whole genome shotgun (WGS) entry which is preliminary data.</text>
</comment>
<dbReference type="EMBL" id="LFZW01000001">
    <property type="protein sequence ID" value="KMY50113.1"/>
    <property type="molecule type" value="Genomic_DNA"/>
</dbReference>
<evidence type="ECO:0008006" key="4">
    <source>
        <dbReference type="Google" id="ProtNLM"/>
    </source>
</evidence>
<evidence type="ECO:0000313" key="2">
    <source>
        <dbReference type="EMBL" id="KMY50113.1"/>
    </source>
</evidence>
<name>A0A0K9GU21_9BACI</name>
<accession>A0A0K9GU21</accession>
<keyword evidence="1" id="KW-0732">Signal</keyword>
<protein>
    <recommendedName>
        <fullName evidence="4">Lipoprotein</fullName>
    </recommendedName>
</protein>
<reference evidence="3" key="1">
    <citation type="submission" date="2015-07" db="EMBL/GenBank/DDBJ databases">
        <title>Genome sequencing project for genomic taxonomy and phylogenomics of Bacillus-like bacteria.</title>
        <authorList>
            <person name="Liu B."/>
            <person name="Wang J."/>
            <person name="Zhu Y."/>
            <person name="Liu G."/>
            <person name="Chen Q."/>
            <person name="Chen Z."/>
            <person name="Lan J."/>
            <person name="Che J."/>
            <person name="Ge C."/>
            <person name="Shi H."/>
            <person name="Pan Z."/>
            <person name="Liu X."/>
        </authorList>
    </citation>
    <scope>NUCLEOTIDE SEQUENCE [LARGE SCALE GENOMIC DNA]</scope>
    <source>
        <strain evidence="3">FJAT-27997</strain>
    </source>
</reference>
<keyword evidence="3" id="KW-1185">Reference proteome</keyword>
<dbReference type="Proteomes" id="UP000037146">
    <property type="component" value="Unassembled WGS sequence"/>
</dbReference>
<organism evidence="2 3">
    <name type="scientific">Peribacillus loiseleuriae</name>
    <dbReference type="NCBI Taxonomy" id="1679170"/>
    <lineage>
        <taxon>Bacteria</taxon>
        <taxon>Bacillati</taxon>
        <taxon>Bacillota</taxon>
        <taxon>Bacilli</taxon>
        <taxon>Bacillales</taxon>
        <taxon>Bacillaceae</taxon>
        <taxon>Peribacillus</taxon>
    </lineage>
</organism>
<evidence type="ECO:0000313" key="3">
    <source>
        <dbReference type="Proteomes" id="UP000037146"/>
    </source>
</evidence>